<comment type="caution">
    <text evidence="2">The sequence shown here is derived from an EMBL/GenBank/DDBJ whole genome shotgun (WGS) entry which is preliminary data.</text>
</comment>
<organism evidence="2 3">
    <name type="scientific">Solanum commersonii</name>
    <name type="common">Commerson's wild potato</name>
    <name type="synonym">Commerson's nightshade</name>
    <dbReference type="NCBI Taxonomy" id="4109"/>
    <lineage>
        <taxon>Eukaryota</taxon>
        <taxon>Viridiplantae</taxon>
        <taxon>Streptophyta</taxon>
        <taxon>Embryophyta</taxon>
        <taxon>Tracheophyta</taxon>
        <taxon>Spermatophyta</taxon>
        <taxon>Magnoliopsida</taxon>
        <taxon>eudicotyledons</taxon>
        <taxon>Gunneridae</taxon>
        <taxon>Pentapetalae</taxon>
        <taxon>asterids</taxon>
        <taxon>lamiids</taxon>
        <taxon>Solanales</taxon>
        <taxon>Solanaceae</taxon>
        <taxon>Solanoideae</taxon>
        <taxon>Solaneae</taxon>
        <taxon>Solanum</taxon>
    </lineage>
</organism>
<gene>
    <name evidence="2" type="ORF">H5410_021250</name>
</gene>
<evidence type="ECO:0000256" key="1">
    <source>
        <dbReference type="SAM" id="MobiDB-lite"/>
    </source>
</evidence>
<keyword evidence="3" id="KW-1185">Reference proteome</keyword>
<name>A0A9J5ZAS8_SOLCO</name>
<evidence type="ECO:0000313" key="2">
    <source>
        <dbReference type="EMBL" id="KAG5609969.1"/>
    </source>
</evidence>
<sequence length="65" mass="7136">MPIFFENFLANPFGDPDLARQSDSATHRSVQRRHVAPQRAKGIKINDDATASQVKATKLPTTSGK</sequence>
<accession>A0A9J5ZAS8</accession>
<feature type="non-terminal residue" evidence="2">
    <location>
        <position position="65"/>
    </location>
</feature>
<proteinExistence type="predicted"/>
<protein>
    <submittedName>
        <fullName evidence="2">Uncharacterized protein</fullName>
    </submittedName>
</protein>
<feature type="compositionally biased region" description="Polar residues" evidence="1">
    <location>
        <begin position="49"/>
        <end position="65"/>
    </location>
</feature>
<evidence type="ECO:0000313" key="3">
    <source>
        <dbReference type="Proteomes" id="UP000824120"/>
    </source>
</evidence>
<feature type="region of interest" description="Disordered" evidence="1">
    <location>
        <begin position="15"/>
        <end position="65"/>
    </location>
</feature>
<dbReference type="AlphaFoldDB" id="A0A9J5ZAS8"/>
<reference evidence="2 3" key="1">
    <citation type="submission" date="2020-09" db="EMBL/GenBank/DDBJ databases">
        <title>De no assembly of potato wild relative species, Solanum commersonii.</title>
        <authorList>
            <person name="Cho K."/>
        </authorList>
    </citation>
    <scope>NUCLEOTIDE SEQUENCE [LARGE SCALE GENOMIC DNA]</scope>
    <source>
        <strain evidence="2">LZ3.2</strain>
        <tissue evidence="2">Leaf</tissue>
    </source>
</reference>
<dbReference type="Proteomes" id="UP000824120">
    <property type="component" value="Chromosome 4"/>
</dbReference>
<dbReference type="EMBL" id="JACXVP010000004">
    <property type="protein sequence ID" value="KAG5609969.1"/>
    <property type="molecule type" value="Genomic_DNA"/>
</dbReference>